<dbReference type="AlphaFoldDB" id="A0A521EA12"/>
<name>A0A521EA12_9SPHI</name>
<dbReference type="RefSeq" id="WP_142604642.1">
    <property type="nucleotide sequence ID" value="NZ_FXSZ01000012.1"/>
</dbReference>
<dbReference type="OrthoDB" id="959050at2"/>
<dbReference type="Proteomes" id="UP000315971">
    <property type="component" value="Unassembled WGS sequence"/>
</dbReference>
<proteinExistence type="predicted"/>
<dbReference type="EMBL" id="FXSZ01000012">
    <property type="protein sequence ID" value="SMO80000.1"/>
    <property type="molecule type" value="Genomic_DNA"/>
</dbReference>
<protein>
    <submittedName>
        <fullName evidence="1">Uncharacterized protein</fullName>
    </submittedName>
</protein>
<reference evidence="1 2" key="1">
    <citation type="submission" date="2017-05" db="EMBL/GenBank/DDBJ databases">
        <authorList>
            <person name="Varghese N."/>
            <person name="Submissions S."/>
        </authorList>
    </citation>
    <scope>NUCLEOTIDE SEQUENCE [LARGE SCALE GENOMIC DNA]</scope>
    <source>
        <strain evidence="1 2">DSM 21342</strain>
    </source>
</reference>
<sequence length="137" mass="15635">MEIKISTTTTIEEIKSWFSAQFQQLKIEFFLDEDHDGRFSSEDMIMDNNVEIGSIRETGSDGVLKISRKTTVSALERLFQESFGVNVEVFRRSGNLWLLTIATDNLSLSEQNELAAASLKKPIHESQIDYIDLNELE</sequence>
<evidence type="ECO:0000313" key="2">
    <source>
        <dbReference type="Proteomes" id="UP000315971"/>
    </source>
</evidence>
<accession>A0A521EA12</accession>
<organism evidence="1 2">
    <name type="scientific">Solitalea koreensis</name>
    <dbReference type="NCBI Taxonomy" id="543615"/>
    <lineage>
        <taxon>Bacteria</taxon>
        <taxon>Pseudomonadati</taxon>
        <taxon>Bacteroidota</taxon>
        <taxon>Sphingobacteriia</taxon>
        <taxon>Sphingobacteriales</taxon>
        <taxon>Sphingobacteriaceae</taxon>
        <taxon>Solitalea</taxon>
    </lineage>
</organism>
<keyword evidence="2" id="KW-1185">Reference proteome</keyword>
<evidence type="ECO:0000313" key="1">
    <source>
        <dbReference type="EMBL" id="SMO80000.1"/>
    </source>
</evidence>
<gene>
    <name evidence="1" type="ORF">SAMN06265350_11249</name>
</gene>